<dbReference type="GO" id="GO:0008270">
    <property type="term" value="F:zinc ion binding"/>
    <property type="evidence" value="ECO:0007669"/>
    <property type="project" value="UniProtKB-KW"/>
</dbReference>
<organism evidence="7 8">
    <name type="scientific">Kwoniella dendrophila CBS 6074</name>
    <dbReference type="NCBI Taxonomy" id="1295534"/>
    <lineage>
        <taxon>Eukaryota</taxon>
        <taxon>Fungi</taxon>
        <taxon>Dikarya</taxon>
        <taxon>Basidiomycota</taxon>
        <taxon>Agaricomycotina</taxon>
        <taxon>Tremellomycetes</taxon>
        <taxon>Tremellales</taxon>
        <taxon>Cryptococcaceae</taxon>
        <taxon>Kwoniella</taxon>
    </lineage>
</organism>
<dbReference type="SUPFAM" id="SSF144232">
    <property type="entry name" value="HIT/MYND zinc finger-like"/>
    <property type="match status" value="1"/>
</dbReference>
<reference evidence="7 8" key="1">
    <citation type="submission" date="2024-01" db="EMBL/GenBank/DDBJ databases">
        <title>Comparative genomics of Cryptococcus and Kwoniella reveals pathogenesis evolution and contrasting modes of karyotype evolution via chromosome fusion or intercentromeric recombination.</title>
        <authorList>
            <person name="Coelho M.A."/>
            <person name="David-Palma M."/>
            <person name="Shea T."/>
            <person name="Bowers K."/>
            <person name="McGinley-Smith S."/>
            <person name="Mohammad A.W."/>
            <person name="Gnirke A."/>
            <person name="Yurkov A.M."/>
            <person name="Nowrousian M."/>
            <person name="Sun S."/>
            <person name="Cuomo C.A."/>
            <person name="Heitman J."/>
        </authorList>
    </citation>
    <scope>NUCLEOTIDE SEQUENCE [LARGE SCALE GENOMIC DNA]</scope>
    <source>
        <strain evidence="7 8">CBS 6074</strain>
    </source>
</reference>
<accession>A0AAX4K6T9</accession>
<keyword evidence="3" id="KW-0862">Zinc</keyword>
<dbReference type="GO" id="GO:0016747">
    <property type="term" value="F:acyltransferase activity, transferring groups other than amino-acyl groups"/>
    <property type="evidence" value="ECO:0007669"/>
    <property type="project" value="InterPro"/>
</dbReference>
<name>A0AAX4K6T9_9TREE</name>
<evidence type="ECO:0000259" key="6">
    <source>
        <dbReference type="PROSITE" id="PS50865"/>
    </source>
</evidence>
<dbReference type="Pfam" id="PF01753">
    <property type="entry name" value="zf-MYND"/>
    <property type="match status" value="1"/>
</dbReference>
<dbReference type="GeneID" id="91098488"/>
<dbReference type="PANTHER" id="PTHR43792:SF15">
    <property type="entry name" value="MYND-TYPE DOMAIN-CONTAINING PROTEIN"/>
    <property type="match status" value="1"/>
</dbReference>
<evidence type="ECO:0000313" key="7">
    <source>
        <dbReference type="EMBL" id="WWC92859.1"/>
    </source>
</evidence>
<evidence type="ECO:0000256" key="1">
    <source>
        <dbReference type="ARBA" id="ARBA00022723"/>
    </source>
</evidence>
<dbReference type="PANTHER" id="PTHR43792">
    <property type="entry name" value="GNAT FAMILY, PUTATIVE (AFU_ORTHOLOGUE AFUA_3G00765)-RELATED-RELATED"/>
    <property type="match status" value="1"/>
</dbReference>
<dbReference type="SUPFAM" id="SSF55729">
    <property type="entry name" value="Acyl-CoA N-acyltransferases (Nat)"/>
    <property type="match status" value="1"/>
</dbReference>
<proteinExistence type="predicted"/>
<keyword evidence="8" id="KW-1185">Reference proteome</keyword>
<dbReference type="PROSITE" id="PS50865">
    <property type="entry name" value="ZF_MYND_2"/>
    <property type="match status" value="1"/>
</dbReference>
<dbReference type="Proteomes" id="UP001355207">
    <property type="component" value="Chromosome 11"/>
</dbReference>
<dbReference type="RefSeq" id="XP_066079621.1">
    <property type="nucleotide sequence ID" value="XM_066223524.1"/>
</dbReference>
<dbReference type="InterPro" id="IPR000182">
    <property type="entry name" value="GNAT_dom"/>
</dbReference>
<dbReference type="InterPro" id="IPR051531">
    <property type="entry name" value="N-acetyltransferase"/>
</dbReference>
<dbReference type="Pfam" id="PF13302">
    <property type="entry name" value="Acetyltransf_3"/>
    <property type="match status" value="1"/>
</dbReference>
<gene>
    <name evidence="7" type="ORF">L201_007820</name>
</gene>
<keyword evidence="1" id="KW-0479">Metal-binding</keyword>
<evidence type="ECO:0000256" key="3">
    <source>
        <dbReference type="ARBA" id="ARBA00022833"/>
    </source>
</evidence>
<dbReference type="AlphaFoldDB" id="A0AAX4K6T9"/>
<evidence type="ECO:0000313" key="8">
    <source>
        <dbReference type="Proteomes" id="UP001355207"/>
    </source>
</evidence>
<feature type="compositionally biased region" description="Basic residues" evidence="5">
    <location>
        <begin position="50"/>
        <end position="64"/>
    </location>
</feature>
<dbReference type="Gene3D" id="3.40.630.30">
    <property type="match status" value="1"/>
</dbReference>
<feature type="domain" description="MYND-type" evidence="6">
    <location>
        <begin position="374"/>
        <end position="417"/>
    </location>
</feature>
<protein>
    <recommendedName>
        <fullName evidence="6">MYND-type domain-containing protein</fullName>
    </recommendedName>
</protein>
<evidence type="ECO:0000256" key="4">
    <source>
        <dbReference type="PROSITE-ProRule" id="PRU00134"/>
    </source>
</evidence>
<dbReference type="InterPro" id="IPR002893">
    <property type="entry name" value="Znf_MYND"/>
</dbReference>
<feature type="region of interest" description="Disordered" evidence="5">
    <location>
        <begin position="30"/>
        <end position="64"/>
    </location>
</feature>
<dbReference type="Gene3D" id="6.10.140.2220">
    <property type="match status" value="1"/>
</dbReference>
<dbReference type="InterPro" id="IPR016181">
    <property type="entry name" value="Acyl_CoA_acyltransferase"/>
</dbReference>
<evidence type="ECO:0000256" key="5">
    <source>
        <dbReference type="SAM" id="MobiDB-lite"/>
    </source>
</evidence>
<keyword evidence="2 4" id="KW-0863">Zinc-finger</keyword>
<dbReference type="EMBL" id="CP144108">
    <property type="protein sequence ID" value="WWC92859.1"/>
    <property type="molecule type" value="Genomic_DNA"/>
</dbReference>
<evidence type="ECO:0000256" key="2">
    <source>
        <dbReference type="ARBA" id="ARBA00022771"/>
    </source>
</evidence>
<sequence length="423" mass="48096">MAEVNGVQDIVNALAKEVDGSRINITSDVEADSQDEVEVNGHIGAEGSKNKKKKKKKKNSKAKKVAIIKPNEGKIPEEIPAPPPETYEETARWEKEIVKGAKTYNIPAWGLLNDRARTVLDTFRTPSCKKIELLTPRLRLRQVETGDLTGIRRIKMEPIVQKTQLYGSPGLSDIKDSFLNRYIRSSIPRISNISGSKGRDEYIFAITALDPATLKVQDPGQIRISHRISNAEGYLGNIALSLTYPSESPSFLPQKGKIFTQPTFNEFEKQEIEGKLFYETHPQLWGQGIMSQAFEEVLRFGMEELGCDSIACDPTVGNEASIHLCIKNGFIYSHMTNNIYNKPQLFHRMTREEWWKRNRPNQEISDKWGGKEVCRWCMNFRLASPSINCHHCKWAKYCSRECQKADWVRSNGHQVECDFDEGS</sequence>